<dbReference type="EMBL" id="VCAU01000044">
    <property type="protein sequence ID" value="KAF9888666.1"/>
    <property type="molecule type" value="Genomic_DNA"/>
</dbReference>
<sequence>MGSIGEEEVYLFGRNAEESERLNVQHEFMVSLIGSSPLHPSIPTENIVSVADVATGTGIWLSTLPKHLPSNSHRLYLHGFDISSAQFPFLKDITPTYETHLSAHDMRERFPAEHHGRYDLVHLRLLTGALKNDEYPRSMKHVYELLNPGGYLQWDECDCSAFDIAEKTPSLIAVQMKQHVLDAVSTLGLCPSPAAEIERLAKKVGMVDVTRDRYTTLDKPHVHEAARAWIVTVMKALLPAAIMGSGKTADRDEAMESANRIMEEFEEHTVSALPLVNLQVIVGRKPL</sequence>
<reference evidence="1" key="1">
    <citation type="journal article" date="2019" name="Beilstein J. Org. Chem.">
        <title>Nanangenines: drimane sesquiterpenoids as the dominant metabolite cohort of a novel Australian fungus, Aspergillus nanangensis.</title>
        <authorList>
            <person name="Lacey H.J."/>
            <person name="Gilchrist C.L.M."/>
            <person name="Crombie A."/>
            <person name="Kalaitzis J.A."/>
            <person name="Vuong D."/>
            <person name="Rutledge P.J."/>
            <person name="Turner P."/>
            <person name="Pitt J.I."/>
            <person name="Lacey E."/>
            <person name="Chooi Y.H."/>
            <person name="Piggott A.M."/>
        </authorList>
    </citation>
    <scope>NUCLEOTIDE SEQUENCE</scope>
    <source>
        <strain evidence="1">MST-FP2251</strain>
    </source>
</reference>
<protein>
    <recommendedName>
        <fullName evidence="3">LaeA-like methyltransferase</fullName>
    </recommendedName>
</protein>
<dbReference type="Gene3D" id="3.40.50.150">
    <property type="entry name" value="Vaccinia Virus protein VP39"/>
    <property type="match status" value="1"/>
</dbReference>
<reference evidence="1" key="2">
    <citation type="submission" date="2020-02" db="EMBL/GenBank/DDBJ databases">
        <authorList>
            <person name="Gilchrist C.L.M."/>
            <person name="Chooi Y.-H."/>
        </authorList>
    </citation>
    <scope>NUCLEOTIDE SEQUENCE</scope>
    <source>
        <strain evidence="1">MST-FP2251</strain>
    </source>
</reference>
<evidence type="ECO:0008006" key="3">
    <source>
        <dbReference type="Google" id="ProtNLM"/>
    </source>
</evidence>
<organism evidence="1 2">
    <name type="scientific">Aspergillus nanangensis</name>
    <dbReference type="NCBI Taxonomy" id="2582783"/>
    <lineage>
        <taxon>Eukaryota</taxon>
        <taxon>Fungi</taxon>
        <taxon>Dikarya</taxon>
        <taxon>Ascomycota</taxon>
        <taxon>Pezizomycotina</taxon>
        <taxon>Eurotiomycetes</taxon>
        <taxon>Eurotiomycetidae</taxon>
        <taxon>Eurotiales</taxon>
        <taxon>Aspergillaceae</taxon>
        <taxon>Aspergillus</taxon>
        <taxon>Aspergillus subgen. Circumdati</taxon>
    </lineage>
</organism>
<name>A0AAD4CLH2_ASPNN</name>
<evidence type="ECO:0000313" key="1">
    <source>
        <dbReference type="EMBL" id="KAF9888666.1"/>
    </source>
</evidence>
<dbReference type="Pfam" id="PF13489">
    <property type="entry name" value="Methyltransf_23"/>
    <property type="match status" value="1"/>
</dbReference>
<dbReference type="CDD" id="cd02440">
    <property type="entry name" value="AdoMet_MTases"/>
    <property type="match status" value="1"/>
</dbReference>
<evidence type="ECO:0000313" key="2">
    <source>
        <dbReference type="Proteomes" id="UP001194746"/>
    </source>
</evidence>
<dbReference type="InterPro" id="IPR029063">
    <property type="entry name" value="SAM-dependent_MTases_sf"/>
</dbReference>
<keyword evidence="2" id="KW-1185">Reference proteome</keyword>
<dbReference type="SUPFAM" id="SSF53335">
    <property type="entry name" value="S-adenosyl-L-methionine-dependent methyltransferases"/>
    <property type="match status" value="1"/>
</dbReference>
<proteinExistence type="predicted"/>
<gene>
    <name evidence="1" type="ORF">FE257_008424</name>
</gene>
<comment type="caution">
    <text evidence="1">The sequence shown here is derived from an EMBL/GenBank/DDBJ whole genome shotgun (WGS) entry which is preliminary data.</text>
</comment>
<dbReference type="AlphaFoldDB" id="A0AAD4CLH2"/>
<accession>A0AAD4CLH2</accession>
<dbReference type="Proteomes" id="UP001194746">
    <property type="component" value="Unassembled WGS sequence"/>
</dbReference>